<keyword evidence="1" id="KW-0812">Transmembrane</keyword>
<feature type="transmembrane region" description="Helical" evidence="1">
    <location>
        <begin position="25"/>
        <end position="51"/>
    </location>
</feature>
<evidence type="ECO:0000313" key="2">
    <source>
        <dbReference type="EMBL" id="WDR05003.1"/>
    </source>
</evidence>
<evidence type="ECO:0000256" key="1">
    <source>
        <dbReference type="SAM" id="Phobius"/>
    </source>
</evidence>
<accession>A0ABY7YUH4</accession>
<gene>
    <name evidence="2" type="ORF">PSQ90_11950</name>
</gene>
<dbReference type="Proteomes" id="UP001222118">
    <property type="component" value="Chromosome"/>
</dbReference>
<dbReference type="RefSeq" id="WP_282210522.1">
    <property type="nucleotide sequence ID" value="NZ_CP118247.1"/>
</dbReference>
<keyword evidence="3" id="KW-1185">Reference proteome</keyword>
<protein>
    <recommendedName>
        <fullName evidence="4">Phage holin family protein</fullName>
    </recommendedName>
</protein>
<organism evidence="2 3">
    <name type="scientific">Devosia rhodophyticola</name>
    <dbReference type="NCBI Taxonomy" id="3026423"/>
    <lineage>
        <taxon>Bacteria</taxon>
        <taxon>Pseudomonadati</taxon>
        <taxon>Pseudomonadota</taxon>
        <taxon>Alphaproteobacteria</taxon>
        <taxon>Hyphomicrobiales</taxon>
        <taxon>Devosiaceae</taxon>
        <taxon>Devosia</taxon>
    </lineage>
</organism>
<sequence length="144" mass="14951">MQILAPLAGLLGIQLETLTDNVKRTLIVGVLIGLFVAIALGFALAAGYIALADKFSPLTAALTISGGALILAMAVYLGSLIGQGSRKRQEAERRRSSESSALITSAAISALPLLLRSSLARKIGFPLAAVAAMFILGDRNDDDD</sequence>
<evidence type="ECO:0008006" key="4">
    <source>
        <dbReference type="Google" id="ProtNLM"/>
    </source>
</evidence>
<feature type="transmembrane region" description="Helical" evidence="1">
    <location>
        <begin position="58"/>
        <end position="79"/>
    </location>
</feature>
<keyword evidence="1" id="KW-1133">Transmembrane helix</keyword>
<evidence type="ECO:0000313" key="3">
    <source>
        <dbReference type="Proteomes" id="UP001222118"/>
    </source>
</evidence>
<dbReference type="EMBL" id="CP118247">
    <property type="protein sequence ID" value="WDR05003.1"/>
    <property type="molecule type" value="Genomic_DNA"/>
</dbReference>
<reference evidence="2 3" key="1">
    <citation type="submission" date="2023-02" db="EMBL/GenBank/DDBJ databases">
        <title>Devosia chondri sp. nov., isolated from the phycosphere of marine algae.</title>
        <authorList>
            <person name="Kim J.M."/>
            <person name="Lee J.K."/>
            <person name="Choi B.J."/>
            <person name="Bayburt H."/>
            <person name="Jeon C.O."/>
        </authorList>
    </citation>
    <scope>NUCLEOTIDE SEQUENCE [LARGE SCALE GENOMIC DNA]</scope>
    <source>
        <strain evidence="2 3">G2-5</strain>
    </source>
</reference>
<keyword evidence="1" id="KW-0472">Membrane</keyword>
<proteinExistence type="predicted"/>
<name>A0ABY7YUH4_9HYPH</name>